<dbReference type="Gene3D" id="1.20.5.340">
    <property type="match status" value="1"/>
</dbReference>
<reference evidence="2" key="1">
    <citation type="journal article" date="2018" name="Int. J. Syst. Evol. Microbiol.">
        <title>Carboxylicivirga sediminis sp. nov., isolated from coastal sediment.</title>
        <authorList>
            <person name="Wang F.Q."/>
            <person name="Ren L.H."/>
            <person name="Zou R.J."/>
            <person name="Sun Y.Z."/>
            <person name="Liu X.J."/>
            <person name="Jiang F."/>
            <person name="Liu L.J."/>
        </authorList>
    </citation>
    <scope>NUCLEOTIDE SEQUENCE</scope>
    <source>
        <strain evidence="2">JR1</strain>
    </source>
</reference>
<evidence type="ECO:0000313" key="3">
    <source>
        <dbReference type="Proteomes" id="UP000679220"/>
    </source>
</evidence>
<keyword evidence="3" id="KW-1185">Reference proteome</keyword>
<dbReference type="Proteomes" id="UP000679220">
    <property type="component" value="Unassembled WGS sequence"/>
</dbReference>
<comment type="caution">
    <text evidence="2">The sequence shown here is derived from an EMBL/GenBank/DDBJ whole genome shotgun (WGS) entry which is preliminary data.</text>
</comment>
<sequence>MTNPNSELIVELKDKINRLIQQYQSLKSEVQLLEDEKGRLTDQLEDASREYHNLEQRFNNLKITKDLVVGSSEAGETKKRIGQIVREIDKCIALLNR</sequence>
<feature type="coiled-coil region" evidence="1">
    <location>
        <begin position="9"/>
        <end position="64"/>
    </location>
</feature>
<accession>A0A941F3M5</accession>
<proteinExistence type="predicted"/>
<name>A0A941F3M5_9BACT</name>
<dbReference type="RefSeq" id="WP_212190220.1">
    <property type="nucleotide sequence ID" value="NZ_JAGTAR010000012.1"/>
</dbReference>
<evidence type="ECO:0000256" key="1">
    <source>
        <dbReference type="SAM" id="Coils"/>
    </source>
</evidence>
<keyword evidence="1" id="KW-0175">Coiled coil</keyword>
<dbReference type="AlphaFoldDB" id="A0A941F3M5"/>
<organism evidence="2 3">
    <name type="scientific">Carboxylicivirga sediminis</name>
    <dbReference type="NCBI Taxonomy" id="2006564"/>
    <lineage>
        <taxon>Bacteria</taxon>
        <taxon>Pseudomonadati</taxon>
        <taxon>Bacteroidota</taxon>
        <taxon>Bacteroidia</taxon>
        <taxon>Marinilabiliales</taxon>
        <taxon>Marinilabiliaceae</taxon>
        <taxon>Carboxylicivirga</taxon>
    </lineage>
</organism>
<dbReference type="EMBL" id="JAGTAR010000012">
    <property type="protein sequence ID" value="MBR8535837.1"/>
    <property type="molecule type" value="Genomic_DNA"/>
</dbReference>
<reference evidence="2" key="2">
    <citation type="submission" date="2021-04" db="EMBL/GenBank/DDBJ databases">
        <authorList>
            <person name="Zhang T."/>
            <person name="Zhang Y."/>
            <person name="Lu D."/>
            <person name="Zuo D."/>
            <person name="Du Z."/>
        </authorList>
    </citation>
    <scope>NUCLEOTIDE SEQUENCE</scope>
    <source>
        <strain evidence="2">JR1</strain>
    </source>
</reference>
<evidence type="ECO:0000313" key="2">
    <source>
        <dbReference type="EMBL" id="MBR8535837.1"/>
    </source>
</evidence>
<gene>
    <name evidence="2" type="ORF">KDU71_09745</name>
</gene>
<protein>
    <submittedName>
        <fullName evidence="2">Uncharacterized protein</fullName>
    </submittedName>
</protein>